<gene>
    <name evidence="2" type="ORF">ENP47_03290</name>
</gene>
<protein>
    <submittedName>
        <fullName evidence="2">Uncharacterized protein</fullName>
    </submittedName>
</protein>
<sequence>MGYCPRCGEHSPYREDDPNQLAEFPPVRIPIGSRIVPLPADLEDGAMIQYAGCLFTVRRSGDRYELLLARVGHS</sequence>
<accession>A0A7C2B0X5</accession>
<evidence type="ECO:0000313" key="2">
    <source>
        <dbReference type="EMBL" id="HEF64617.1"/>
    </source>
</evidence>
<evidence type="ECO:0000256" key="1">
    <source>
        <dbReference type="SAM" id="MobiDB-lite"/>
    </source>
</evidence>
<organism evidence="2">
    <name type="scientific">Thermomicrobium roseum</name>
    <dbReference type="NCBI Taxonomy" id="500"/>
    <lineage>
        <taxon>Bacteria</taxon>
        <taxon>Pseudomonadati</taxon>
        <taxon>Thermomicrobiota</taxon>
        <taxon>Thermomicrobia</taxon>
        <taxon>Thermomicrobiales</taxon>
        <taxon>Thermomicrobiaceae</taxon>
        <taxon>Thermomicrobium</taxon>
    </lineage>
</organism>
<name>A0A7C2B0X5_THERO</name>
<reference evidence="2" key="1">
    <citation type="journal article" date="2020" name="mSystems">
        <title>Genome- and Community-Level Interaction Insights into Carbon Utilization and Element Cycling Functions of Hydrothermarchaeota in Hydrothermal Sediment.</title>
        <authorList>
            <person name="Zhou Z."/>
            <person name="Liu Y."/>
            <person name="Xu W."/>
            <person name="Pan J."/>
            <person name="Luo Z.H."/>
            <person name="Li M."/>
        </authorList>
    </citation>
    <scope>NUCLEOTIDE SEQUENCE [LARGE SCALE GENOMIC DNA]</scope>
    <source>
        <strain evidence="2">SpSt-222</strain>
    </source>
</reference>
<feature type="region of interest" description="Disordered" evidence="1">
    <location>
        <begin position="1"/>
        <end position="20"/>
    </location>
</feature>
<dbReference type="EMBL" id="DSJL01000007">
    <property type="protein sequence ID" value="HEF64617.1"/>
    <property type="molecule type" value="Genomic_DNA"/>
</dbReference>
<feature type="compositionally biased region" description="Basic and acidic residues" evidence="1">
    <location>
        <begin position="7"/>
        <end position="17"/>
    </location>
</feature>
<comment type="caution">
    <text evidence="2">The sequence shown here is derived from an EMBL/GenBank/DDBJ whole genome shotgun (WGS) entry which is preliminary data.</text>
</comment>
<dbReference type="AlphaFoldDB" id="A0A7C2B0X5"/>
<proteinExistence type="predicted"/>